<comment type="caution">
    <text evidence="3">The sequence shown here is derived from an EMBL/GenBank/DDBJ whole genome shotgun (WGS) entry which is preliminary data.</text>
</comment>
<dbReference type="InterPro" id="IPR018511">
    <property type="entry name" value="Hemolysin-typ_Ca-bd_CS"/>
</dbReference>
<accession>A0A7C3CY40</accession>
<proteinExistence type="predicted"/>
<dbReference type="InterPro" id="IPR011049">
    <property type="entry name" value="Serralysin-like_metalloprot_C"/>
</dbReference>
<dbReference type="EMBL" id="DRMH01000069">
    <property type="protein sequence ID" value="HFC97828.1"/>
    <property type="molecule type" value="Genomic_DNA"/>
</dbReference>
<dbReference type="PANTHER" id="PTHR38340">
    <property type="entry name" value="S-LAYER PROTEIN"/>
    <property type="match status" value="1"/>
</dbReference>
<comment type="subcellular location">
    <subcellularLocation>
        <location evidence="1">Secreted</location>
    </subcellularLocation>
</comment>
<organism evidence="3">
    <name type="scientific">Thermosulfurimonas dismutans</name>
    <dbReference type="NCBI Taxonomy" id="999894"/>
    <lineage>
        <taxon>Bacteria</taxon>
        <taxon>Pseudomonadati</taxon>
        <taxon>Thermodesulfobacteriota</taxon>
        <taxon>Thermodesulfobacteria</taxon>
        <taxon>Thermodesulfobacteriales</taxon>
        <taxon>Thermodesulfobacteriaceae</taxon>
        <taxon>Thermosulfurimonas</taxon>
    </lineage>
</organism>
<gene>
    <name evidence="3" type="ORF">ENJ40_05155</name>
</gene>
<evidence type="ECO:0000256" key="1">
    <source>
        <dbReference type="ARBA" id="ARBA00004613"/>
    </source>
</evidence>
<evidence type="ECO:0000313" key="3">
    <source>
        <dbReference type="EMBL" id="HFC97828.1"/>
    </source>
</evidence>
<dbReference type="InterPro" id="IPR050557">
    <property type="entry name" value="RTX_toxin/Mannuronan_C5-epim"/>
</dbReference>
<protein>
    <submittedName>
        <fullName evidence="3">Calcium-binding protein</fullName>
    </submittedName>
</protein>
<reference evidence="3" key="1">
    <citation type="journal article" date="2020" name="mSystems">
        <title>Genome- and Community-Level Interaction Insights into Carbon Utilization and Element Cycling Functions of Hydrothermarchaeota in Hydrothermal Sediment.</title>
        <authorList>
            <person name="Zhou Z."/>
            <person name="Liu Y."/>
            <person name="Xu W."/>
            <person name="Pan J."/>
            <person name="Luo Z.H."/>
            <person name="Li M."/>
        </authorList>
    </citation>
    <scope>NUCLEOTIDE SEQUENCE [LARGE SCALE GENOMIC DNA]</scope>
    <source>
        <strain evidence="3">HyVt-483</strain>
    </source>
</reference>
<dbReference type="GO" id="GO:0005509">
    <property type="term" value="F:calcium ion binding"/>
    <property type="evidence" value="ECO:0007669"/>
    <property type="project" value="InterPro"/>
</dbReference>
<name>A0A7C3CY40_9BACT</name>
<dbReference type="PANTHER" id="PTHR38340:SF1">
    <property type="entry name" value="S-LAYER PROTEIN"/>
    <property type="match status" value="1"/>
</dbReference>
<keyword evidence="2" id="KW-0964">Secreted</keyword>
<sequence length="416" mass="46634">GYFTLRDLDDPYWWWSWERYWGYAYDHKVDRIEFSDGRVFSLEEFIKEKGLVLRGTEEDDHLIGQEGKDFIYGEGGNDRIYGGEGDDTLVGGSGDDYLEGGPGNDTYIFKPGDGQDWIQDVEGENKIVFGTGIKGEEVEFAREKDEMIFNLGDGEEIRIASWPRVYEHFSFEFADGKRLKGEDIEARGYPIYGSPYDDFLEGTSGNDRIEGRGGRDVLLGGKGDDILEGGPGSDTYIFHPGDGKDVILDTTLNVPVEGGEIQETGSQPGMPPLIPGFMFEFSEMMPVDGERYFEGESNRVVLGEGVKRNEVVFFRRGEDLVLMYGEGDYVKIRDQFARGGVEWIELEDGAYLSRETISEIVETVNGLRDDGVTDLGRKYRELIGDQGLMEIIAGSWTDFSNPVQILRQPGMVLGGV</sequence>
<dbReference type="InterPro" id="IPR001343">
    <property type="entry name" value="Hemolysn_Ca-bd"/>
</dbReference>
<dbReference type="SUPFAM" id="SSF51120">
    <property type="entry name" value="beta-Roll"/>
    <property type="match status" value="2"/>
</dbReference>
<evidence type="ECO:0000256" key="2">
    <source>
        <dbReference type="ARBA" id="ARBA00022525"/>
    </source>
</evidence>
<dbReference type="PRINTS" id="PR00313">
    <property type="entry name" value="CABNDNGRPT"/>
</dbReference>
<dbReference type="Gene3D" id="2.150.10.10">
    <property type="entry name" value="Serralysin-like metalloprotease, C-terminal"/>
    <property type="match status" value="2"/>
</dbReference>
<dbReference type="Pfam" id="PF00353">
    <property type="entry name" value="HemolysinCabind"/>
    <property type="match status" value="2"/>
</dbReference>
<dbReference type="GO" id="GO:0005576">
    <property type="term" value="C:extracellular region"/>
    <property type="evidence" value="ECO:0007669"/>
    <property type="project" value="UniProtKB-SubCell"/>
</dbReference>
<dbReference type="PROSITE" id="PS00330">
    <property type="entry name" value="HEMOLYSIN_CALCIUM"/>
    <property type="match status" value="5"/>
</dbReference>
<dbReference type="AlphaFoldDB" id="A0A7C3CY40"/>
<feature type="non-terminal residue" evidence="3">
    <location>
        <position position="1"/>
    </location>
</feature>
<dbReference type="Proteomes" id="UP000886043">
    <property type="component" value="Unassembled WGS sequence"/>
</dbReference>